<dbReference type="GO" id="GO:0005509">
    <property type="term" value="F:calcium ion binding"/>
    <property type="evidence" value="ECO:0007669"/>
    <property type="project" value="InterPro"/>
</dbReference>
<feature type="domain" description="OmpA-like" evidence="7">
    <location>
        <begin position="304"/>
        <end position="421"/>
    </location>
</feature>
<protein>
    <submittedName>
        <fullName evidence="8">OmpA family protein</fullName>
    </submittedName>
</protein>
<dbReference type="PRINTS" id="PR01021">
    <property type="entry name" value="OMPADOMAIN"/>
</dbReference>
<feature type="chain" id="PRO_5026803450" evidence="6">
    <location>
        <begin position="26"/>
        <end position="501"/>
    </location>
</feature>
<dbReference type="EMBL" id="JAAMOW010000010">
    <property type="protein sequence ID" value="NGY06788.1"/>
    <property type="molecule type" value="Genomic_DNA"/>
</dbReference>
<dbReference type="PANTHER" id="PTHR30329">
    <property type="entry name" value="STATOR ELEMENT OF FLAGELLAR MOTOR COMPLEX"/>
    <property type="match status" value="1"/>
</dbReference>
<dbReference type="SUPFAM" id="SSF103647">
    <property type="entry name" value="TSP type-3 repeat"/>
    <property type="match status" value="1"/>
</dbReference>
<dbReference type="PANTHER" id="PTHR30329:SF21">
    <property type="entry name" value="LIPOPROTEIN YIAD-RELATED"/>
    <property type="match status" value="1"/>
</dbReference>
<keyword evidence="2 4" id="KW-0472">Membrane</keyword>
<feature type="signal peptide" evidence="6">
    <location>
        <begin position="1"/>
        <end position="25"/>
    </location>
</feature>
<dbReference type="GO" id="GO:0009279">
    <property type="term" value="C:cell outer membrane"/>
    <property type="evidence" value="ECO:0007669"/>
    <property type="project" value="UniProtKB-SubCell"/>
</dbReference>
<dbReference type="RefSeq" id="WP_166261028.1">
    <property type="nucleotide sequence ID" value="NZ_JAAMOW010000010.1"/>
</dbReference>
<comment type="subcellular location">
    <subcellularLocation>
        <location evidence="1">Cell outer membrane</location>
    </subcellularLocation>
</comment>
<evidence type="ECO:0000313" key="9">
    <source>
        <dbReference type="Proteomes" id="UP000472676"/>
    </source>
</evidence>
<evidence type="ECO:0000313" key="8">
    <source>
        <dbReference type="EMBL" id="NGY06788.1"/>
    </source>
</evidence>
<feature type="compositionally biased region" description="Low complexity" evidence="5">
    <location>
        <begin position="465"/>
        <end position="493"/>
    </location>
</feature>
<dbReference type="Pfam" id="PF00691">
    <property type="entry name" value="OmpA"/>
    <property type="match status" value="1"/>
</dbReference>
<dbReference type="InterPro" id="IPR028974">
    <property type="entry name" value="TSP_type-3_rpt"/>
</dbReference>
<dbReference type="PROSITE" id="PS51123">
    <property type="entry name" value="OMPA_2"/>
    <property type="match status" value="1"/>
</dbReference>
<keyword evidence="6" id="KW-0732">Signal</keyword>
<gene>
    <name evidence="8" type="ORF">G7Y85_18595</name>
</gene>
<evidence type="ECO:0000256" key="1">
    <source>
        <dbReference type="ARBA" id="ARBA00004442"/>
    </source>
</evidence>
<feature type="region of interest" description="Disordered" evidence="5">
    <location>
        <begin position="31"/>
        <end position="54"/>
    </location>
</feature>
<evidence type="ECO:0000256" key="3">
    <source>
        <dbReference type="ARBA" id="ARBA00023237"/>
    </source>
</evidence>
<evidence type="ECO:0000256" key="4">
    <source>
        <dbReference type="PROSITE-ProRule" id="PRU00473"/>
    </source>
</evidence>
<dbReference type="Proteomes" id="UP000472676">
    <property type="component" value="Unassembled WGS sequence"/>
</dbReference>
<feature type="region of interest" description="Disordered" evidence="5">
    <location>
        <begin position="422"/>
        <end position="501"/>
    </location>
</feature>
<evidence type="ECO:0000256" key="2">
    <source>
        <dbReference type="ARBA" id="ARBA00023136"/>
    </source>
</evidence>
<organism evidence="8 9">
    <name type="scientific">Solimonas terrae</name>
    <dbReference type="NCBI Taxonomy" id="1396819"/>
    <lineage>
        <taxon>Bacteria</taxon>
        <taxon>Pseudomonadati</taxon>
        <taxon>Pseudomonadota</taxon>
        <taxon>Gammaproteobacteria</taxon>
        <taxon>Nevskiales</taxon>
        <taxon>Nevskiaceae</taxon>
        <taxon>Solimonas</taxon>
    </lineage>
</organism>
<dbReference type="InterPro" id="IPR006690">
    <property type="entry name" value="OMPA-like_CS"/>
</dbReference>
<evidence type="ECO:0000256" key="5">
    <source>
        <dbReference type="SAM" id="MobiDB-lite"/>
    </source>
</evidence>
<dbReference type="CDD" id="cd07185">
    <property type="entry name" value="OmpA_C-like"/>
    <property type="match status" value="1"/>
</dbReference>
<proteinExistence type="predicted"/>
<dbReference type="Gene3D" id="3.30.1330.60">
    <property type="entry name" value="OmpA-like domain"/>
    <property type="match status" value="1"/>
</dbReference>
<dbReference type="PROSITE" id="PS01068">
    <property type="entry name" value="OMPA_1"/>
    <property type="match status" value="1"/>
</dbReference>
<feature type="compositionally biased region" description="Low complexity" evidence="5">
    <location>
        <begin position="422"/>
        <end position="454"/>
    </location>
</feature>
<sequence>MKKIIGLWVVGFVASATLMPGTALAQYGGGGGGGGGGSAPSMGPAEDTPQSVEDERKALSPLLDGGYVSVMGTYQRSLKDDVLSNNLGGAVLIGYRDWARHYALETGFGDTVESGIQRQSAKIKLLVFPFDSVPMAYGVFGTGMTRFFKYPHGYSPDLLETSKHKDFYTVDVSGGLGYMFPLHGDSYDWALRAEVLFQLGDRFLERENDFQTDIDAPGTFKDIVLNIGLQLPTRKKQPKPEKPAEDTQMVAPAAPVDTDGDGVMDPGDQCPDTPAGTQVNAVGCPLPPPCKPPEAGQRVDLSGCAVGDTIVLRGVNFEFNKATLTVNAKTLLDGVSDALTAAPDIRVEVGGHTDSKGSDDYNQKLSEARAQSVMAYLIERGIAADRMTAVGYGETQPVADNDTDEGRELNRRVELKITNAASAATAAVPASSDAAPADQQPMPDDAQGPAAADDSTAVPAEDGSAPADEMTAPPAADAATPPDPAAAADTMPASPETEGTP</sequence>
<dbReference type="InterPro" id="IPR050330">
    <property type="entry name" value="Bact_OuterMem_StrucFunc"/>
</dbReference>
<keyword evidence="9" id="KW-1185">Reference proteome</keyword>
<dbReference type="InterPro" id="IPR006664">
    <property type="entry name" value="OMP_bac"/>
</dbReference>
<accession>A0A6M2BWB6</accession>
<reference evidence="8 9" key="1">
    <citation type="journal article" date="2014" name="Int. J. Syst. Evol. Microbiol.">
        <title>Solimonas terrae sp. nov., isolated from soil.</title>
        <authorList>
            <person name="Kim S.J."/>
            <person name="Moon J.Y."/>
            <person name="Weon H.Y."/>
            <person name="Ahn J.H."/>
            <person name="Chen W.M."/>
            <person name="Kwon S.W."/>
        </authorList>
    </citation>
    <scope>NUCLEOTIDE SEQUENCE [LARGE SCALE GENOMIC DNA]</scope>
    <source>
        <strain evidence="8 9">KIS83-12</strain>
    </source>
</reference>
<evidence type="ECO:0000256" key="6">
    <source>
        <dbReference type="SAM" id="SignalP"/>
    </source>
</evidence>
<comment type="caution">
    <text evidence="8">The sequence shown here is derived from an EMBL/GenBank/DDBJ whole genome shotgun (WGS) entry which is preliminary data.</text>
</comment>
<evidence type="ECO:0000259" key="7">
    <source>
        <dbReference type="PROSITE" id="PS51123"/>
    </source>
</evidence>
<keyword evidence="3" id="KW-0998">Cell outer membrane</keyword>
<name>A0A6M2BWB6_9GAMM</name>
<dbReference type="InterPro" id="IPR006665">
    <property type="entry name" value="OmpA-like"/>
</dbReference>
<dbReference type="SUPFAM" id="SSF103088">
    <property type="entry name" value="OmpA-like"/>
    <property type="match status" value="1"/>
</dbReference>
<dbReference type="AlphaFoldDB" id="A0A6M2BWB6"/>
<dbReference type="InterPro" id="IPR036737">
    <property type="entry name" value="OmpA-like_sf"/>
</dbReference>